<dbReference type="SMART" id="SM00283">
    <property type="entry name" value="MA"/>
    <property type="match status" value="1"/>
</dbReference>
<keyword evidence="1" id="KW-0145">Chemotaxis</keyword>
<protein>
    <submittedName>
        <fullName evidence="6">Methyl-accepting chemotaxis protein</fullName>
    </submittedName>
</protein>
<proteinExistence type="inferred from homology"/>
<evidence type="ECO:0000259" key="5">
    <source>
        <dbReference type="PROSITE" id="PS50111"/>
    </source>
</evidence>
<feature type="region of interest" description="Disordered" evidence="4">
    <location>
        <begin position="1"/>
        <end position="23"/>
    </location>
</feature>
<reference evidence="7" key="1">
    <citation type="journal article" date="2019" name="Int. J. Syst. Evol. Microbiol.">
        <title>The Global Catalogue of Microorganisms (GCM) 10K type strain sequencing project: providing services to taxonomists for standard genome sequencing and annotation.</title>
        <authorList>
            <consortium name="The Broad Institute Genomics Platform"/>
            <consortium name="The Broad Institute Genome Sequencing Center for Infectious Disease"/>
            <person name="Wu L."/>
            <person name="Ma J."/>
        </authorList>
    </citation>
    <scope>NUCLEOTIDE SEQUENCE [LARGE SCALE GENOMIC DNA]</scope>
    <source>
        <strain evidence="7">TBRC 4489</strain>
    </source>
</reference>
<dbReference type="InterPro" id="IPR004089">
    <property type="entry name" value="MCPsignal_dom"/>
</dbReference>
<keyword evidence="3" id="KW-0807">Transducer</keyword>
<feature type="compositionally biased region" description="Basic and acidic residues" evidence="4">
    <location>
        <begin position="10"/>
        <end position="19"/>
    </location>
</feature>
<name>A0ABV8I8Y8_9ACTN</name>
<dbReference type="Gene3D" id="1.10.287.950">
    <property type="entry name" value="Methyl-accepting chemotaxis protein"/>
    <property type="match status" value="1"/>
</dbReference>
<dbReference type="EMBL" id="JBHSBM010000020">
    <property type="protein sequence ID" value="MFC4060350.1"/>
    <property type="molecule type" value="Genomic_DNA"/>
</dbReference>
<dbReference type="PROSITE" id="PS50111">
    <property type="entry name" value="CHEMOTAXIS_TRANSDUC_2"/>
    <property type="match status" value="1"/>
</dbReference>
<evidence type="ECO:0000313" key="6">
    <source>
        <dbReference type="EMBL" id="MFC4060350.1"/>
    </source>
</evidence>
<feature type="domain" description="Methyl-accepting transducer" evidence="5">
    <location>
        <begin position="29"/>
        <end position="271"/>
    </location>
</feature>
<accession>A0ABV8I8Y8</accession>
<dbReference type="RefSeq" id="WP_377289511.1">
    <property type="nucleotide sequence ID" value="NZ_JBHSBM010000020.1"/>
</dbReference>
<dbReference type="SUPFAM" id="SSF58104">
    <property type="entry name" value="Methyl-accepting chemotaxis protein (MCP) signaling domain"/>
    <property type="match status" value="1"/>
</dbReference>
<evidence type="ECO:0000256" key="2">
    <source>
        <dbReference type="ARBA" id="ARBA00029447"/>
    </source>
</evidence>
<comment type="similarity">
    <text evidence="2">Belongs to the methyl-accepting chemotaxis (MCP) protein family.</text>
</comment>
<organism evidence="6 7">
    <name type="scientific">Planomonospora corallina</name>
    <dbReference type="NCBI Taxonomy" id="1806052"/>
    <lineage>
        <taxon>Bacteria</taxon>
        <taxon>Bacillati</taxon>
        <taxon>Actinomycetota</taxon>
        <taxon>Actinomycetes</taxon>
        <taxon>Streptosporangiales</taxon>
        <taxon>Streptosporangiaceae</taxon>
        <taxon>Planomonospora</taxon>
    </lineage>
</organism>
<sequence>MFRSSRRSAGPREHAEERTPPSAEAISHALSPLPVYCDVMSAHLRDVAGHTEEAALATLERMQEVDALAGTMAEDVAGLGRAVDMTQRQLGEMSESNSRLVLGLIRYFAQRDRKVAALVEEVRDLNRHVAAIEAVSRATNVLALNAKIEASRAGEAGRGFSVVADEVRQLAEQSNRAAQDIGSSIGELTDRMRLVIDDDSTLDDAGPAEAELDTGEQTAITRRLLDVIEAQRRLAEMLGGVLTDTVTAVSRVSRTSSALTDSTTGAVGGLQSQDIGRQMLEHVGTAVEAVQQQVTGVIDYLEGGKTADELLAGVQHVDELRTGHVMARQHANHAAATGQAADHAVLPAIELF</sequence>
<dbReference type="PANTHER" id="PTHR43531">
    <property type="entry name" value="PROTEIN ICFG"/>
    <property type="match status" value="1"/>
</dbReference>
<dbReference type="InterPro" id="IPR051310">
    <property type="entry name" value="MCP_chemotaxis"/>
</dbReference>
<evidence type="ECO:0000256" key="1">
    <source>
        <dbReference type="ARBA" id="ARBA00022500"/>
    </source>
</evidence>
<dbReference type="Proteomes" id="UP001595850">
    <property type="component" value="Unassembled WGS sequence"/>
</dbReference>
<evidence type="ECO:0000256" key="4">
    <source>
        <dbReference type="SAM" id="MobiDB-lite"/>
    </source>
</evidence>
<evidence type="ECO:0000256" key="3">
    <source>
        <dbReference type="PROSITE-ProRule" id="PRU00284"/>
    </source>
</evidence>
<evidence type="ECO:0000313" key="7">
    <source>
        <dbReference type="Proteomes" id="UP001595850"/>
    </source>
</evidence>
<dbReference type="Pfam" id="PF00015">
    <property type="entry name" value="MCPsignal"/>
    <property type="match status" value="1"/>
</dbReference>
<gene>
    <name evidence="6" type="ORF">ACFOWE_18760</name>
</gene>
<comment type="caution">
    <text evidence="6">The sequence shown here is derived from an EMBL/GenBank/DDBJ whole genome shotgun (WGS) entry which is preliminary data.</text>
</comment>
<keyword evidence="7" id="KW-1185">Reference proteome</keyword>
<dbReference type="PANTHER" id="PTHR43531:SF11">
    <property type="entry name" value="METHYL-ACCEPTING CHEMOTAXIS PROTEIN 3"/>
    <property type="match status" value="1"/>
</dbReference>